<protein>
    <recommendedName>
        <fullName evidence="3">Bacterial mobilisation domain-containing protein</fullName>
    </recommendedName>
</protein>
<accession>A0ABY1HIX0</accession>
<dbReference type="Pfam" id="PF21983">
    <property type="entry name" value="NikA-like"/>
    <property type="match status" value="1"/>
</dbReference>
<name>A0ABY1HIX0_9GAMM</name>
<dbReference type="Proteomes" id="UP000182660">
    <property type="component" value="Unassembled WGS sequence"/>
</dbReference>
<comment type="caution">
    <text evidence="1">The sequence shown here is derived from an EMBL/GenBank/DDBJ whole genome shotgun (WGS) entry which is preliminary data.</text>
</comment>
<dbReference type="RefSeq" id="WP_075532039.1">
    <property type="nucleotide sequence ID" value="NZ_CAWRCN010000034.1"/>
</dbReference>
<keyword evidence="2" id="KW-1185">Reference proteome</keyword>
<organism evidence="1 2">
    <name type="scientific">Moritella viscosa</name>
    <dbReference type="NCBI Taxonomy" id="80854"/>
    <lineage>
        <taxon>Bacteria</taxon>
        <taxon>Pseudomonadati</taxon>
        <taxon>Pseudomonadota</taxon>
        <taxon>Gammaproteobacteria</taxon>
        <taxon>Alteromonadales</taxon>
        <taxon>Moritellaceae</taxon>
        <taxon>Moritella</taxon>
    </lineage>
</organism>
<sequence>MDEKTDIDVKRERIIKIRVTENEYLELKQKSTKPRLAEWMRESCLGIASSKRKQKVPSVDPALLRQLSAMGNNLNQIARQINVTKSNVINHIYILSVLSAIQSEIKDIKNDSENTR</sequence>
<evidence type="ECO:0000313" key="2">
    <source>
        <dbReference type="Proteomes" id="UP000182660"/>
    </source>
</evidence>
<evidence type="ECO:0008006" key="3">
    <source>
        <dbReference type="Google" id="ProtNLM"/>
    </source>
</evidence>
<dbReference type="InterPro" id="IPR053842">
    <property type="entry name" value="NikA-like"/>
</dbReference>
<dbReference type="EMBL" id="FPLJ01000103">
    <property type="protein sequence ID" value="SGZ01025.1"/>
    <property type="molecule type" value="Genomic_DNA"/>
</dbReference>
<gene>
    <name evidence="1" type="ORF">MT2528_4147</name>
</gene>
<reference evidence="1 2" key="1">
    <citation type="submission" date="2016-11" db="EMBL/GenBank/DDBJ databases">
        <authorList>
            <person name="Klemetsen T."/>
        </authorList>
    </citation>
    <scope>NUCLEOTIDE SEQUENCE [LARGE SCALE GENOMIC DNA]</scope>
    <source>
        <strain evidence="1">MT 2528</strain>
    </source>
</reference>
<evidence type="ECO:0000313" key="1">
    <source>
        <dbReference type="EMBL" id="SGZ01025.1"/>
    </source>
</evidence>
<proteinExistence type="predicted"/>